<dbReference type="EMBL" id="LT934113">
    <property type="protein sequence ID" value="VAH30292.1"/>
    <property type="molecule type" value="Genomic_DNA"/>
</dbReference>
<protein>
    <submittedName>
        <fullName evidence="2">Uncharacterized protein</fullName>
    </submittedName>
</protein>
<evidence type="ECO:0000313" key="3">
    <source>
        <dbReference type="Proteomes" id="UP000324705"/>
    </source>
</evidence>
<dbReference type="OMA" id="GVEQHHR"/>
<feature type="compositionally biased region" description="Basic residues" evidence="1">
    <location>
        <begin position="99"/>
        <end position="108"/>
    </location>
</feature>
<feature type="region of interest" description="Disordered" evidence="1">
    <location>
        <begin position="46"/>
        <end position="108"/>
    </location>
</feature>
<dbReference type="Gramene" id="TRITD2Av1G124960.1">
    <property type="protein sequence ID" value="TRITD2Av1G124960.1"/>
    <property type="gene ID" value="TRITD2Av1G124960"/>
</dbReference>
<accession>A0A9R1R6Q2</accession>
<keyword evidence="3" id="KW-1185">Reference proteome</keyword>
<evidence type="ECO:0000256" key="1">
    <source>
        <dbReference type="SAM" id="MobiDB-lite"/>
    </source>
</evidence>
<evidence type="ECO:0000313" key="2">
    <source>
        <dbReference type="EMBL" id="VAH30292.1"/>
    </source>
</evidence>
<feature type="compositionally biased region" description="Basic and acidic residues" evidence="1">
    <location>
        <begin position="46"/>
        <end position="58"/>
    </location>
</feature>
<sequence length="108" mass="11524">MLPGPSYNAEKIFDTVVWQTRCHLTSCRNKDEILARLHKIEADKQKYTEGVEQHHRGEGSTAGRAARGGPGPGLQAAVGGAGQVLGGATAVPRADGQRGHPHRGARHR</sequence>
<gene>
    <name evidence="2" type="ORF">TRITD_2Av1G124960</name>
</gene>
<dbReference type="Proteomes" id="UP000324705">
    <property type="component" value="Chromosome 2A"/>
</dbReference>
<dbReference type="AlphaFoldDB" id="A0A9R1R6Q2"/>
<name>A0A9R1R6Q2_TRITD</name>
<proteinExistence type="predicted"/>
<reference evidence="2 3" key="1">
    <citation type="submission" date="2017-09" db="EMBL/GenBank/DDBJ databases">
        <authorList>
            <consortium name="International Durum Wheat Genome Sequencing Consortium (IDWGSC)"/>
            <person name="Milanesi L."/>
        </authorList>
    </citation>
    <scope>NUCLEOTIDE SEQUENCE [LARGE SCALE GENOMIC DNA]</scope>
    <source>
        <strain evidence="3">cv. Svevo</strain>
    </source>
</reference>
<organism evidence="2 3">
    <name type="scientific">Triticum turgidum subsp. durum</name>
    <name type="common">Durum wheat</name>
    <name type="synonym">Triticum durum</name>
    <dbReference type="NCBI Taxonomy" id="4567"/>
    <lineage>
        <taxon>Eukaryota</taxon>
        <taxon>Viridiplantae</taxon>
        <taxon>Streptophyta</taxon>
        <taxon>Embryophyta</taxon>
        <taxon>Tracheophyta</taxon>
        <taxon>Spermatophyta</taxon>
        <taxon>Magnoliopsida</taxon>
        <taxon>Liliopsida</taxon>
        <taxon>Poales</taxon>
        <taxon>Poaceae</taxon>
        <taxon>BOP clade</taxon>
        <taxon>Pooideae</taxon>
        <taxon>Triticodae</taxon>
        <taxon>Triticeae</taxon>
        <taxon>Triticinae</taxon>
        <taxon>Triticum</taxon>
    </lineage>
</organism>